<evidence type="ECO:0000313" key="4">
    <source>
        <dbReference type="Proteomes" id="UP000314294"/>
    </source>
</evidence>
<dbReference type="AlphaFoldDB" id="A0A4Z2IWI9"/>
<dbReference type="EMBL" id="SRLO01000045">
    <property type="protein sequence ID" value="TNN81623.1"/>
    <property type="molecule type" value="Genomic_DNA"/>
</dbReference>
<keyword evidence="2" id="KW-1133">Transmembrane helix</keyword>
<name>A0A4Z2IWI9_9TELE</name>
<feature type="region of interest" description="Disordered" evidence="1">
    <location>
        <begin position="121"/>
        <end position="245"/>
    </location>
</feature>
<protein>
    <submittedName>
        <fullName evidence="3">Uncharacterized protein</fullName>
    </submittedName>
</protein>
<evidence type="ECO:0000256" key="2">
    <source>
        <dbReference type="SAM" id="Phobius"/>
    </source>
</evidence>
<sequence>MLGEDLFCLDGHDHINPSLSCAELAFCVSLFHSCAPYLFHRQFRAMSLGIKGTSGGQAVYGLRRGRADEQVWQSAAINEGAIEESSHWWWWLKVLLELAALHLDFRRRVAGNMGRLSRRRVMGKMGRPSRRRVPGKMGRPSADGSRGTWVCSANGSQGSGVSRGQQGSAAATGHRDQGSAAPTGHRNQGSAAAATGHGNQGSAAATCYRDKDSATAAPGPGEQGPATAARGRTSASQPGPGGGELWALSPSTLLLNEVTPTLVRRREKVAVFLSRQPGTVGGSRGGGTDQLWDEECPLTKDSVTQSLRLDFRTPNCWAACLRSPPVGPADSLSLSYNFRSDASYLIGPVPCLMDQPPASLAPPPSLCLLPHWPCLLCNSSCLMGWPPAMAQLMPLLSSFFCLSVVIRIVVQA</sequence>
<proteinExistence type="predicted"/>
<reference evidence="3 4" key="1">
    <citation type="submission" date="2019-03" db="EMBL/GenBank/DDBJ databases">
        <title>First draft genome of Liparis tanakae, snailfish: a comprehensive survey of snailfish specific genes.</title>
        <authorList>
            <person name="Kim W."/>
            <person name="Song I."/>
            <person name="Jeong J.-H."/>
            <person name="Kim D."/>
            <person name="Kim S."/>
            <person name="Ryu S."/>
            <person name="Song J.Y."/>
            <person name="Lee S.K."/>
        </authorList>
    </citation>
    <scope>NUCLEOTIDE SEQUENCE [LARGE SCALE GENOMIC DNA]</scope>
    <source>
        <tissue evidence="3">Muscle</tissue>
    </source>
</reference>
<keyword evidence="2" id="KW-0472">Membrane</keyword>
<feature type="compositionally biased region" description="Low complexity" evidence="1">
    <location>
        <begin position="155"/>
        <end position="171"/>
    </location>
</feature>
<organism evidence="3 4">
    <name type="scientific">Liparis tanakae</name>
    <name type="common">Tanaka's snailfish</name>
    <dbReference type="NCBI Taxonomy" id="230148"/>
    <lineage>
        <taxon>Eukaryota</taxon>
        <taxon>Metazoa</taxon>
        <taxon>Chordata</taxon>
        <taxon>Craniata</taxon>
        <taxon>Vertebrata</taxon>
        <taxon>Euteleostomi</taxon>
        <taxon>Actinopterygii</taxon>
        <taxon>Neopterygii</taxon>
        <taxon>Teleostei</taxon>
        <taxon>Neoteleostei</taxon>
        <taxon>Acanthomorphata</taxon>
        <taxon>Eupercaria</taxon>
        <taxon>Perciformes</taxon>
        <taxon>Cottioidei</taxon>
        <taxon>Cottales</taxon>
        <taxon>Liparidae</taxon>
        <taxon>Liparis</taxon>
    </lineage>
</organism>
<accession>A0A4Z2IWI9</accession>
<evidence type="ECO:0000256" key="1">
    <source>
        <dbReference type="SAM" id="MobiDB-lite"/>
    </source>
</evidence>
<feature type="transmembrane region" description="Helical" evidence="2">
    <location>
        <begin position="388"/>
        <end position="410"/>
    </location>
</feature>
<gene>
    <name evidence="3" type="ORF">EYF80_008069</name>
</gene>
<comment type="caution">
    <text evidence="3">The sequence shown here is derived from an EMBL/GenBank/DDBJ whole genome shotgun (WGS) entry which is preliminary data.</text>
</comment>
<dbReference type="Proteomes" id="UP000314294">
    <property type="component" value="Unassembled WGS sequence"/>
</dbReference>
<keyword evidence="4" id="KW-1185">Reference proteome</keyword>
<keyword evidence="2" id="KW-0812">Transmembrane</keyword>
<feature type="compositionally biased region" description="Basic residues" evidence="1">
    <location>
        <begin position="121"/>
        <end position="134"/>
    </location>
</feature>
<evidence type="ECO:0000313" key="3">
    <source>
        <dbReference type="EMBL" id="TNN81623.1"/>
    </source>
</evidence>